<name>A0ABS8WPJ3_DATST</name>
<organism evidence="1 2">
    <name type="scientific">Datura stramonium</name>
    <name type="common">Jimsonweed</name>
    <name type="synonym">Common thornapple</name>
    <dbReference type="NCBI Taxonomy" id="4076"/>
    <lineage>
        <taxon>Eukaryota</taxon>
        <taxon>Viridiplantae</taxon>
        <taxon>Streptophyta</taxon>
        <taxon>Embryophyta</taxon>
        <taxon>Tracheophyta</taxon>
        <taxon>Spermatophyta</taxon>
        <taxon>Magnoliopsida</taxon>
        <taxon>eudicotyledons</taxon>
        <taxon>Gunneridae</taxon>
        <taxon>Pentapetalae</taxon>
        <taxon>asterids</taxon>
        <taxon>lamiids</taxon>
        <taxon>Solanales</taxon>
        <taxon>Solanaceae</taxon>
        <taxon>Solanoideae</taxon>
        <taxon>Datureae</taxon>
        <taxon>Datura</taxon>
    </lineage>
</organism>
<reference evidence="1 2" key="1">
    <citation type="journal article" date="2021" name="BMC Genomics">
        <title>Datura genome reveals duplications of psychoactive alkaloid biosynthetic genes and high mutation rate following tissue culture.</title>
        <authorList>
            <person name="Rajewski A."/>
            <person name="Carter-House D."/>
            <person name="Stajich J."/>
            <person name="Litt A."/>
        </authorList>
    </citation>
    <scope>NUCLEOTIDE SEQUENCE [LARGE SCALE GENOMIC DNA]</scope>
    <source>
        <strain evidence="1">AR-01</strain>
    </source>
</reference>
<sequence>NLIKNRKSGERGILVVFRPTVAGSSVENGEAGAALGMDGEGWSSWRKWRGERLVRVGGFFGERKERREVCRDVREGNRGKGRWWEAKVFLPELMEVAAVRESEGDPVVRVRDAGSSPEGRK</sequence>
<protein>
    <submittedName>
        <fullName evidence="1">Uncharacterized protein</fullName>
    </submittedName>
</protein>
<dbReference type="EMBL" id="JACEIK010008472">
    <property type="protein sequence ID" value="MCE3051378.1"/>
    <property type="molecule type" value="Genomic_DNA"/>
</dbReference>
<gene>
    <name evidence="1" type="ORF">HAX54_049670</name>
</gene>
<evidence type="ECO:0000313" key="1">
    <source>
        <dbReference type="EMBL" id="MCE3051378.1"/>
    </source>
</evidence>
<keyword evidence="2" id="KW-1185">Reference proteome</keyword>
<accession>A0ABS8WPJ3</accession>
<proteinExistence type="predicted"/>
<dbReference type="Proteomes" id="UP000823775">
    <property type="component" value="Unassembled WGS sequence"/>
</dbReference>
<feature type="non-terminal residue" evidence="1">
    <location>
        <position position="1"/>
    </location>
</feature>
<evidence type="ECO:0000313" key="2">
    <source>
        <dbReference type="Proteomes" id="UP000823775"/>
    </source>
</evidence>
<comment type="caution">
    <text evidence="1">The sequence shown here is derived from an EMBL/GenBank/DDBJ whole genome shotgun (WGS) entry which is preliminary data.</text>
</comment>